<evidence type="ECO:0000256" key="3">
    <source>
        <dbReference type="ARBA" id="ARBA00022679"/>
    </source>
</evidence>
<sequence>MWEWEKGIRSYLHPVIFAGLYKVLALFHLDKPCFMVRIVYPGCLPNVSNNGREAASKTRLNQAKMLISGSPISKSSKVSAYGKRKITTRKNASDMIKLSRIVVAKIRHAPFATYQRHNYDHLRSSSLSFT</sequence>
<keyword evidence="5" id="KW-0256">Endoplasmic reticulum</keyword>
<gene>
    <name evidence="10" type="primary">LOC107015918</name>
</gene>
<evidence type="ECO:0000256" key="7">
    <source>
        <dbReference type="ARBA" id="ARBA00023136"/>
    </source>
</evidence>
<accession>A0ABM1V539</accession>
<name>A0ABM1V539_SOLPN</name>
<organism evidence="9 10">
    <name type="scientific">Solanum pennellii</name>
    <name type="common">Tomato</name>
    <name type="synonym">Lycopersicon pennellii</name>
    <dbReference type="NCBI Taxonomy" id="28526"/>
    <lineage>
        <taxon>Eukaryota</taxon>
        <taxon>Viridiplantae</taxon>
        <taxon>Streptophyta</taxon>
        <taxon>Embryophyta</taxon>
        <taxon>Tracheophyta</taxon>
        <taxon>Spermatophyta</taxon>
        <taxon>Magnoliopsida</taxon>
        <taxon>eudicotyledons</taxon>
        <taxon>Gunneridae</taxon>
        <taxon>Pentapetalae</taxon>
        <taxon>asterids</taxon>
        <taxon>lamiids</taxon>
        <taxon>Solanales</taxon>
        <taxon>Solanaceae</taxon>
        <taxon>Solanoideae</taxon>
        <taxon>Solaneae</taxon>
        <taxon>Solanum</taxon>
        <taxon>Solanum subgen. Lycopersicon</taxon>
    </lineage>
</organism>
<evidence type="ECO:0000256" key="1">
    <source>
        <dbReference type="ARBA" id="ARBA00004477"/>
    </source>
</evidence>
<keyword evidence="9" id="KW-1185">Reference proteome</keyword>
<dbReference type="InterPro" id="IPR005599">
    <property type="entry name" value="GPI_mannosylTrfase"/>
</dbReference>
<reference evidence="9" key="1">
    <citation type="journal article" date="2014" name="Nat. Genet.">
        <title>The genome of the stress-tolerant wild tomato species Solanum pennellii.</title>
        <authorList>
            <person name="Bolger A."/>
            <person name="Scossa F."/>
            <person name="Bolger M.E."/>
            <person name="Lanz C."/>
            <person name="Maumus F."/>
            <person name="Tohge T."/>
            <person name="Quesneville H."/>
            <person name="Alseekh S."/>
            <person name="Sorensen I."/>
            <person name="Lichtenstein G."/>
            <person name="Fich E.A."/>
            <person name="Conte M."/>
            <person name="Keller H."/>
            <person name="Schneeberger K."/>
            <person name="Schwacke R."/>
            <person name="Ofner I."/>
            <person name="Vrebalov J."/>
            <person name="Xu Y."/>
            <person name="Osorio S."/>
            <person name="Aflitos S.A."/>
            <person name="Schijlen E."/>
            <person name="Jimenez-Gomez J.M."/>
            <person name="Ryngajllo M."/>
            <person name="Kimura S."/>
            <person name="Kumar R."/>
            <person name="Koenig D."/>
            <person name="Headland L.R."/>
            <person name="Maloof J.N."/>
            <person name="Sinha N."/>
            <person name="van Ham R.C."/>
            <person name="Lankhorst R.K."/>
            <person name="Mao L."/>
            <person name="Vogel A."/>
            <person name="Arsova B."/>
            <person name="Panstruga R."/>
            <person name="Fei Z."/>
            <person name="Rose J.K."/>
            <person name="Zamir D."/>
            <person name="Carrari F."/>
            <person name="Giovannoni J.J."/>
            <person name="Weigel D."/>
            <person name="Usadel B."/>
            <person name="Fernie A.R."/>
        </authorList>
    </citation>
    <scope>NUCLEOTIDE SEQUENCE [LARGE SCALE GENOMIC DNA]</scope>
    <source>
        <strain evidence="9">cv. LA0716</strain>
    </source>
</reference>
<dbReference type="GeneID" id="107015918"/>
<evidence type="ECO:0000313" key="9">
    <source>
        <dbReference type="Proteomes" id="UP000694930"/>
    </source>
</evidence>
<comment type="subcellular location">
    <subcellularLocation>
        <location evidence="1">Endoplasmic reticulum membrane</location>
        <topology evidence="1">Multi-pass membrane protein</topology>
    </subcellularLocation>
</comment>
<evidence type="ECO:0000256" key="4">
    <source>
        <dbReference type="ARBA" id="ARBA00022692"/>
    </source>
</evidence>
<dbReference type="Proteomes" id="UP000694930">
    <property type="component" value="Chromosome 1"/>
</dbReference>
<protein>
    <submittedName>
        <fullName evidence="10">Uncharacterized protein LOC107015918</fullName>
    </submittedName>
</protein>
<feature type="transmembrane region" description="Helical" evidence="8">
    <location>
        <begin position="12"/>
        <end position="29"/>
    </location>
</feature>
<evidence type="ECO:0000256" key="2">
    <source>
        <dbReference type="ARBA" id="ARBA00022676"/>
    </source>
</evidence>
<keyword evidence="6 8" id="KW-1133">Transmembrane helix</keyword>
<evidence type="ECO:0000256" key="6">
    <source>
        <dbReference type="ARBA" id="ARBA00022989"/>
    </source>
</evidence>
<proteinExistence type="predicted"/>
<keyword evidence="2" id="KW-0328">Glycosyltransferase</keyword>
<evidence type="ECO:0000256" key="8">
    <source>
        <dbReference type="SAM" id="Phobius"/>
    </source>
</evidence>
<dbReference type="RefSeq" id="XP_027770857.1">
    <property type="nucleotide sequence ID" value="XM_027915056.1"/>
</dbReference>
<keyword evidence="7 8" id="KW-0472">Membrane</keyword>
<dbReference type="Pfam" id="PF03901">
    <property type="entry name" value="Glyco_transf_22"/>
    <property type="match status" value="1"/>
</dbReference>
<keyword evidence="4 8" id="KW-0812">Transmembrane</keyword>
<evidence type="ECO:0000313" key="10">
    <source>
        <dbReference type="RefSeq" id="XP_027770857.1"/>
    </source>
</evidence>
<evidence type="ECO:0000256" key="5">
    <source>
        <dbReference type="ARBA" id="ARBA00022824"/>
    </source>
</evidence>
<keyword evidence="3" id="KW-0808">Transferase</keyword>
<reference evidence="10" key="2">
    <citation type="submission" date="2025-08" db="UniProtKB">
        <authorList>
            <consortium name="RefSeq"/>
        </authorList>
    </citation>
    <scope>IDENTIFICATION</scope>
</reference>